<dbReference type="RefSeq" id="WP_041895485.1">
    <property type="nucleotide sequence ID" value="NZ_CP010086.2"/>
</dbReference>
<dbReference type="Proteomes" id="UP000031866">
    <property type="component" value="Chromosome"/>
</dbReference>
<accession>A0A0B5QN46</accession>
<proteinExistence type="predicted"/>
<dbReference type="AlphaFoldDB" id="A0A0B5QN46"/>
<evidence type="ECO:0000313" key="1">
    <source>
        <dbReference type="EMBL" id="AJG98233.1"/>
    </source>
</evidence>
<dbReference type="STRING" id="1520.LF65_01628"/>
<gene>
    <name evidence="1" type="ORF">LF65_01628</name>
</gene>
<sequence length="70" mass="8333">MIENIIAKAGSAYILAMEYFSIMSDMDRLMDEKSKTEDETIRNYLDDKYDSLAEKLFEVQERLKKTEVKW</sequence>
<dbReference type="KEGG" id="cbei:LF65_01628"/>
<name>A0A0B5QN46_CLOBE</name>
<evidence type="ECO:0000313" key="2">
    <source>
        <dbReference type="Proteomes" id="UP000031866"/>
    </source>
</evidence>
<organism evidence="1 2">
    <name type="scientific">Clostridium beijerinckii</name>
    <name type="common">Clostridium MP</name>
    <dbReference type="NCBI Taxonomy" id="1520"/>
    <lineage>
        <taxon>Bacteria</taxon>
        <taxon>Bacillati</taxon>
        <taxon>Bacillota</taxon>
        <taxon>Clostridia</taxon>
        <taxon>Eubacteriales</taxon>
        <taxon>Clostridiaceae</taxon>
        <taxon>Clostridium</taxon>
    </lineage>
</organism>
<dbReference type="EMBL" id="CP010086">
    <property type="protein sequence ID" value="AJG98233.1"/>
    <property type="molecule type" value="Genomic_DNA"/>
</dbReference>
<reference evidence="2" key="1">
    <citation type="submission" date="2014-12" db="EMBL/GenBank/DDBJ databases">
        <title>Genome sequence of Clostridium beijerinckii strain 59B.</title>
        <authorList>
            <person name="Little G.T."/>
            <person name="Minton N.P."/>
        </authorList>
    </citation>
    <scope>NUCLEOTIDE SEQUENCE [LARGE SCALE GENOMIC DNA]</scope>
    <source>
        <strain evidence="2">59B</strain>
    </source>
</reference>
<protein>
    <submittedName>
        <fullName evidence="1">Uncharacterized protein</fullName>
    </submittedName>
</protein>